<keyword evidence="1" id="KW-1133">Transmembrane helix</keyword>
<feature type="transmembrane region" description="Helical" evidence="1">
    <location>
        <begin position="101"/>
        <end position="120"/>
    </location>
</feature>
<proteinExistence type="predicted"/>
<feature type="transmembrane region" description="Helical" evidence="1">
    <location>
        <begin position="163"/>
        <end position="182"/>
    </location>
</feature>
<sequence>AVGQVVAVCVVAALAVAYGTGTLYLMVFPVLSAYHFGAVLLALVALPLALRTFRGGSRLAPWLLGAVCFLANASDSLFFVIFTAPAAVCFLLLALAWRPVPWRRLGILLGILGVAMLLGFRAARWLTHKRAGAGYTSLKLELALESLQQLGVSVAEQARRSPGFAALWVLVTLAAVAVLVMRRRQWTAPDSPLWGVYAVCLFGVLALGANVGAVVLAGLFGDQTCFRYLVLPLLFPFLGLSLAAGLVPREAWRRGLAVGALGVVAVAWGVTFARKPWRTGGPFVTGYVPALVTCLEAHRERHGLEWGVADYWDARLVSLFSRTGMWVNPVSAEGHTSQWIMNVDWYLDRRGEQSDYTFVITRQLDAAAIQRRFGAPRATFQCDGAEVFVYGEGLDPALRDGFAGELKRPRR</sequence>
<name>A0A848LUL3_9BACT</name>
<keyword evidence="1" id="KW-0812">Transmembrane</keyword>
<feature type="transmembrane region" description="Helical" evidence="1">
    <location>
        <begin position="62"/>
        <end position="95"/>
    </location>
</feature>
<dbReference type="RefSeq" id="WP_169350235.1">
    <property type="nucleotide sequence ID" value="NZ_JABBJJ010000290.1"/>
</dbReference>
<evidence type="ECO:0000313" key="2">
    <source>
        <dbReference type="EMBL" id="NMO21034.1"/>
    </source>
</evidence>
<dbReference type="Proteomes" id="UP000518300">
    <property type="component" value="Unassembled WGS sequence"/>
</dbReference>
<evidence type="ECO:0000313" key="3">
    <source>
        <dbReference type="Proteomes" id="UP000518300"/>
    </source>
</evidence>
<organism evidence="2 3">
    <name type="scientific">Pyxidicoccus fallax</name>
    <dbReference type="NCBI Taxonomy" id="394095"/>
    <lineage>
        <taxon>Bacteria</taxon>
        <taxon>Pseudomonadati</taxon>
        <taxon>Myxococcota</taxon>
        <taxon>Myxococcia</taxon>
        <taxon>Myxococcales</taxon>
        <taxon>Cystobacterineae</taxon>
        <taxon>Myxococcaceae</taxon>
        <taxon>Pyxidicoccus</taxon>
    </lineage>
</organism>
<feature type="non-terminal residue" evidence="2">
    <location>
        <position position="1"/>
    </location>
</feature>
<keyword evidence="1" id="KW-0472">Membrane</keyword>
<feature type="transmembrane region" description="Helical" evidence="1">
    <location>
        <begin position="33"/>
        <end position="50"/>
    </location>
</feature>
<reference evidence="2 3" key="1">
    <citation type="submission" date="2020-04" db="EMBL/GenBank/DDBJ databases">
        <title>Draft genome of Pyxidicoccus fallax type strain.</title>
        <authorList>
            <person name="Whitworth D.E."/>
        </authorList>
    </citation>
    <scope>NUCLEOTIDE SEQUENCE [LARGE SCALE GENOMIC DNA]</scope>
    <source>
        <strain evidence="2 3">DSM 14698</strain>
    </source>
</reference>
<feature type="transmembrane region" description="Helical" evidence="1">
    <location>
        <begin position="254"/>
        <end position="273"/>
    </location>
</feature>
<feature type="transmembrane region" description="Helical" evidence="1">
    <location>
        <begin position="5"/>
        <end position="27"/>
    </location>
</feature>
<accession>A0A848LUL3</accession>
<feature type="transmembrane region" description="Helical" evidence="1">
    <location>
        <begin position="194"/>
        <end position="221"/>
    </location>
</feature>
<comment type="caution">
    <text evidence="2">The sequence shown here is derived from an EMBL/GenBank/DDBJ whole genome shotgun (WGS) entry which is preliminary data.</text>
</comment>
<keyword evidence="3" id="KW-1185">Reference proteome</keyword>
<dbReference type="AlphaFoldDB" id="A0A848LUL3"/>
<feature type="transmembrane region" description="Helical" evidence="1">
    <location>
        <begin position="228"/>
        <end position="248"/>
    </location>
</feature>
<protein>
    <submittedName>
        <fullName evidence="2">Uncharacterized protein</fullName>
    </submittedName>
</protein>
<dbReference type="EMBL" id="JABBJJ010000290">
    <property type="protein sequence ID" value="NMO21034.1"/>
    <property type="molecule type" value="Genomic_DNA"/>
</dbReference>
<gene>
    <name evidence="2" type="ORF">HG543_40230</name>
</gene>
<evidence type="ECO:0000256" key="1">
    <source>
        <dbReference type="SAM" id="Phobius"/>
    </source>
</evidence>